<dbReference type="InterPro" id="IPR011600">
    <property type="entry name" value="Pept_C14_caspase"/>
</dbReference>
<sequence length="654" mass="73321">MTGSRTKACRIMISEIVIVSHPVSVSVPVNYRVTLSVRAEGTGILNYQWFTDDEMEVLGGTNADLIINAKKTQLYVCRVNDHFCNCVFSEWVKVKVWDMDKSGLPLHWQGEPHIAVNPEPQTVRHGAKLTLRCVAFGVPTPHYQWYRNGQLLVDMTGDTLQIDCATAEHRGSYLCSVSNVLEERWTEPVEVDIVQTDQLLPAALTATDKVALLIGNLNYSNHPGLMAPIMDVHKLANLLQQLGFRVVSLLDLTREEMLAAIEKFNQLLDRGVYGLFYYAGHGYERAGRNYLVAVDAPQPYQPENCVCVQRVMHSMQQRQTALSVILLDTCRKWYNQDCIPSVIMPLKPSGNTVYGYGTCEDAEAFEVQDGGKSTGIFTKYLNKYILHSEKVTHVLEKVSEDLGKDPLITGKQAVEIKHTLKEPRSLADPVRATGHTRELHLRDACWRQANELPKKKRLMFLCGVEVQVSFSALFSNVLMAFATIKATGRRTQDCTVTLSSVPPMEDIFSGPGRSEEMDSLLFKTSDNSDCALRLCALQRLKESLVIKVDLHYTHTDSKLRHTESQQLDIGKPLVASCKLYRRRSHATTDKKCEGASAQTIGNISSSRPLLHQTLAGPCRPFTRKAECAAKVPVTRSNEPEENDENELQDFTFQC</sequence>
<reference evidence="3" key="3">
    <citation type="submission" date="2025-09" db="UniProtKB">
        <authorList>
            <consortium name="Ensembl"/>
        </authorList>
    </citation>
    <scope>IDENTIFICATION</scope>
</reference>
<dbReference type="PROSITE" id="PS50835">
    <property type="entry name" value="IG_LIKE"/>
    <property type="match status" value="1"/>
</dbReference>
<dbReference type="STRING" id="64144.ENSATEP00000009257"/>
<dbReference type="Gene3D" id="2.60.40.10">
    <property type="entry name" value="Immunoglobulins"/>
    <property type="match status" value="2"/>
</dbReference>
<evidence type="ECO:0000313" key="3">
    <source>
        <dbReference type="Ensembl" id="ENSATEP00000009257.1"/>
    </source>
</evidence>
<dbReference type="PANTHER" id="PTHR22576:SF38">
    <property type="entry name" value="MUCOSA-ASSOCIATED LYMPHOID TISSUE LYMPHOMA TRANSLOCATION PROTEIN 1-LIKE"/>
    <property type="match status" value="1"/>
</dbReference>
<dbReference type="GO" id="GO:0004197">
    <property type="term" value="F:cysteine-type endopeptidase activity"/>
    <property type="evidence" value="ECO:0007669"/>
    <property type="project" value="InterPro"/>
</dbReference>
<dbReference type="InParanoid" id="A0A3Q1HKD4"/>
<dbReference type="Ensembl" id="ENSATET00000009417.3">
    <property type="protein sequence ID" value="ENSATEP00000009257.1"/>
    <property type="gene ID" value="ENSATEG00000006523.3"/>
</dbReference>
<dbReference type="InterPro" id="IPR003598">
    <property type="entry name" value="Ig_sub2"/>
</dbReference>
<dbReference type="InterPro" id="IPR052039">
    <property type="entry name" value="Caspase-related_regulators"/>
</dbReference>
<dbReference type="InterPro" id="IPR013783">
    <property type="entry name" value="Ig-like_fold"/>
</dbReference>
<evidence type="ECO:0000313" key="4">
    <source>
        <dbReference type="Proteomes" id="UP000265040"/>
    </source>
</evidence>
<accession>A0A3Q1HKD4</accession>
<dbReference type="SUPFAM" id="SSF52129">
    <property type="entry name" value="Caspase-like"/>
    <property type="match status" value="1"/>
</dbReference>
<reference evidence="3" key="2">
    <citation type="submission" date="2025-08" db="UniProtKB">
        <authorList>
            <consortium name="Ensembl"/>
        </authorList>
    </citation>
    <scope>IDENTIFICATION</scope>
</reference>
<reference evidence="3" key="1">
    <citation type="submission" date="2021-04" db="EMBL/GenBank/DDBJ databases">
        <authorList>
            <consortium name="Wellcome Sanger Institute Data Sharing"/>
        </authorList>
    </citation>
    <scope>NUCLEOTIDE SEQUENCE [LARGE SCALE GENOMIC DNA]</scope>
</reference>
<dbReference type="CTD" id="571242"/>
<dbReference type="Gene3D" id="3.40.50.1460">
    <property type="match status" value="1"/>
</dbReference>
<feature type="domain" description="Ig-like" evidence="2">
    <location>
        <begin position="112"/>
        <end position="192"/>
    </location>
</feature>
<dbReference type="Pfam" id="PF00656">
    <property type="entry name" value="Peptidase_C14"/>
    <property type="match status" value="1"/>
</dbReference>
<dbReference type="AlphaFoldDB" id="A0A3Q1HKD4"/>
<dbReference type="OMA" id="GYACEDA"/>
<dbReference type="Pfam" id="PF13927">
    <property type="entry name" value="Ig_3"/>
    <property type="match status" value="1"/>
</dbReference>
<dbReference type="PANTHER" id="PTHR22576">
    <property type="entry name" value="MUCOSA ASSOCIATED LYMPHOID TISSUE LYMPHOMA TRANSLOCATION PROTEIN 1/PARACASPASE"/>
    <property type="match status" value="1"/>
</dbReference>
<evidence type="ECO:0008006" key="5">
    <source>
        <dbReference type="Google" id="ProtNLM"/>
    </source>
</evidence>
<feature type="domain" description="Caspase family p20" evidence="1">
    <location>
        <begin position="207"/>
        <end position="331"/>
    </location>
</feature>
<dbReference type="InterPro" id="IPR007110">
    <property type="entry name" value="Ig-like_dom"/>
</dbReference>
<dbReference type="Pfam" id="PF18703">
    <property type="entry name" value="MALT1_Ig"/>
    <property type="match status" value="1"/>
</dbReference>
<dbReference type="InterPro" id="IPR041077">
    <property type="entry name" value="MALT1_Ig"/>
</dbReference>
<dbReference type="GeneID" id="113166423"/>
<dbReference type="InterPro" id="IPR003599">
    <property type="entry name" value="Ig_sub"/>
</dbReference>
<dbReference type="PROSITE" id="PS50208">
    <property type="entry name" value="CASPASE_P20"/>
    <property type="match status" value="1"/>
</dbReference>
<dbReference type="SUPFAM" id="SSF48726">
    <property type="entry name" value="Immunoglobulin"/>
    <property type="match status" value="2"/>
</dbReference>
<evidence type="ECO:0000259" key="2">
    <source>
        <dbReference type="PROSITE" id="PS50835"/>
    </source>
</evidence>
<dbReference type="RefSeq" id="XP_026222337.1">
    <property type="nucleotide sequence ID" value="XM_026366552.2"/>
</dbReference>
<proteinExistence type="predicted"/>
<protein>
    <recommendedName>
        <fullName evidence="5">MALT paracaspase 3</fullName>
    </recommendedName>
</protein>
<dbReference type="InterPro" id="IPR036179">
    <property type="entry name" value="Ig-like_dom_sf"/>
</dbReference>
<dbReference type="Proteomes" id="UP000265040">
    <property type="component" value="Chromosome 6"/>
</dbReference>
<keyword evidence="4" id="KW-1185">Reference proteome</keyword>
<dbReference type="Gene3D" id="2.60.40.3360">
    <property type="match status" value="1"/>
</dbReference>
<dbReference type="GO" id="GO:0006508">
    <property type="term" value="P:proteolysis"/>
    <property type="evidence" value="ECO:0007669"/>
    <property type="project" value="InterPro"/>
</dbReference>
<dbReference type="SMART" id="SM00409">
    <property type="entry name" value="IG"/>
    <property type="match status" value="2"/>
</dbReference>
<dbReference type="InterPro" id="IPR033540">
    <property type="entry name" value="MALT1_IG-like_dom_sf"/>
</dbReference>
<evidence type="ECO:0000259" key="1">
    <source>
        <dbReference type="PROSITE" id="PS50208"/>
    </source>
</evidence>
<dbReference type="InterPro" id="IPR029030">
    <property type="entry name" value="Caspase-like_dom_sf"/>
</dbReference>
<name>A0A3Q1HKD4_ANATE</name>
<dbReference type="GeneTree" id="ENSGT00390000018044"/>
<dbReference type="SMART" id="SM00408">
    <property type="entry name" value="IGc2"/>
    <property type="match status" value="1"/>
</dbReference>
<dbReference type="OrthoDB" id="417046at2759"/>
<dbReference type="InterPro" id="IPR001309">
    <property type="entry name" value="Pept_C14_p20"/>
</dbReference>
<organism evidence="3 4">
    <name type="scientific">Anabas testudineus</name>
    <name type="common">Climbing perch</name>
    <name type="synonym">Anthias testudineus</name>
    <dbReference type="NCBI Taxonomy" id="64144"/>
    <lineage>
        <taxon>Eukaryota</taxon>
        <taxon>Metazoa</taxon>
        <taxon>Chordata</taxon>
        <taxon>Craniata</taxon>
        <taxon>Vertebrata</taxon>
        <taxon>Euteleostomi</taxon>
        <taxon>Actinopterygii</taxon>
        <taxon>Neopterygii</taxon>
        <taxon>Teleostei</taxon>
        <taxon>Neoteleostei</taxon>
        <taxon>Acanthomorphata</taxon>
        <taxon>Anabantaria</taxon>
        <taxon>Anabantiformes</taxon>
        <taxon>Anabantoidei</taxon>
        <taxon>Anabantidae</taxon>
        <taxon>Anabas</taxon>
    </lineage>
</organism>